<dbReference type="InterPro" id="IPR018108">
    <property type="entry name" value="MCP_transmembrane"/>
</dbReference>
<comment type="caution">
    <text evidence="11">The sequence shown here is derived from an EMBL/GenBank/DDBJ whole genome shotgun (WGS) entry which is preliminary data.</text>
</comment>
<feature type="transmembrane region" description="Helical" evidence="10">
    <location>
        <begin position="178"/>
        <end position="201"/>
    </location>
</feature>
<dbReference type="AlphaFoldDB" id="A0AAV5VU39"/>
<proteinExistence type="inferred from homology"/>
<dbReference type="PANTHER" id="PTHR45635:SF38">
    <property type="entry name" value="ADP_ATP TRANSLOCASE"/>
    <property type="match status" value="1"/>
</dbReference>
<dbReference type="PRINTS" id="PR00927">
    <property type="entry name" value="ADPTRNSLCASE"/>
</dbReference>
<evidence type="ECO:0000256" key="6">
    <source>
        <dbReference type="ARBA" id="ARBA00022989"/>
    </source>
</evidence>
<evidence type="ECO:0000256" key="7">
    <source>
        <dbReference type="ARBA" id="ARBA00023136"/>
    </source>
</evidence>
<comment type="similarity">
    <text evidence="2 9">Belongs to the mitochondrial carrier (TC 2.A.29) family.</text>
</comment>
<feature type="transmembrane region" description="Helical" evidence="10">
    <location>
        <begin position="221"/>
        <end position="240"/>
    </location>
</feature>
<dbReference type="InterPro" id="IPR023395">
    <property type="entry name" value="MCP_dom_sf"/>
</dbReference>
<dbReference type="GO" id="GO:1990544">
    <property type="term" value="P:mitochondrial ATP transmembrane transport"/>
    <property type="evidence" value="ECO:0007669"/>
    <property type="project" value="InterPro"/>
</dbReference>
<dbReference type="EMBL" id="BTSY01000004">
    <property type="protein sequence ID" value="GMT22060.1"/>
    <property type="molecule type" value="Genomic_DNA"/>
</dbReference>
<keyword evidence="6 10" id="KW-1133">Transmembrane helix</keyword>
<evidence type="ECO:0000256" key="9">
    <source>
        <dbReference type="RuleBase" id="RU000488"/>
    </source>
</evidence>
<keyword evidence="3 9" id="KW-0813">Transport</keyword>
<name>A0AAV5VU39_9BILA</name>
<evidence type="ECO:0000256" key="3">
    <source>
        <dbReference type="ARBA" id="ARBA00022448"/>
    </source>
</evidence>
<feature type="non-terminal residue" evidence="11">
    <location>
        <position position="1"/>
    </location>
</feature>
<dbReference type="PROSITE" id="PS50920">
    <property type="entry name" value="SOLCAR"/>
    <property type="match status" value="3"/>
</dbReference>
<dbReference type="PRINTS" id="PR00926">
    <property type="entry name" value="MITOCARRIER"/>
</dbReference>
<evidence type="ECO:0000313" key="12">
    <source>
        <dbReference type="Proteomes" id="UP001432322"/>
    </source>
</evidence>
<dbReference type="GO" id="GO:0005471">
    <property type="term" value="F:ATP:ADP antiporter activity"/>
    <property type="evidence" value="ECO:0007669"/>
    <property type="project" value="UniProtKB-UniRule"/>
</dbReference>
<dbReference type="PANTHER" id="PTHR45635">
    <property type="entry name" value="ADP,ATP CARRIER PROTEIN 1-RELATED-RELATED"/>
    <property type="match status" value="1"/>
</dbReference>
<keyword evidence="4 8" id="KW-0812">Transmembrane</keyword>
<keyword evidence="7 8" id="KW-0472">Membrane</keyword>
<evidence type="ECO:0000256" key="10">
    <source>
        <dbReference type="RuleBase" id="RU368008"/>
    </source>
</evidence>
<accession>A0AAV5VU39</accession>
<gene>
    <name evidence="11" type="ORF">PFISCL1PPCAC_13357</name>
</gene>
<dbReference type="GO" id="GO:1901029">
    <property type="term" value="P:negative regulation of mitochondrial outer membrane permeabilization involved in apoptotic signaling pathway"/>
    <property type="evidence" value="ECO:0007669"/>
    <property type="project" value="TreeGrafter"/>
</dbReference>
<dbReference type="Proteomes" id="UP001432322">
    <property type="component" value="Unassembled WGS sequence"/>
</dbReference>
<keyword evidence="5" id="KW-0677">Repeat</keyword>
<dbReference type="GO" id="GO:0005743">
    <property type="term" value="C:mitochondrial inner membrane"/>
    <property type="evidence" value="ECO:0007669"/>
    <property type="project" value="InterPro"/>
</dbReference>
<comment type="subcellular location">
    <subcellularLocation>
        <location evidence="1 10">Membrane</location>
        <topology evidence="1 10">Multi-pass membrane protein</topology>
    </subcellularLocation>
</comment>
<evidence type="ECO:0000256" key="4">
    <source>
        <dbReference type="ARBA" id="ARBA00022692"/>
    </source>
</evidence>
<feature type="repeat" description="Solcar" evidence="8">
    <location>
        <begin position="117"/>
        <end position="207"/>
    </location>
</feature>
<comment type="subunit">
    <text evidence="10">Monomer.</text>
</comment>
<dbReference type="InterPro" id="IPR002113">
    <property type="entry name" value="ADT_euk_type"/>
</dbReference>
<comment type="function">
    <text evidence="10">Catalyzes the exchange of ADP and ATP across the membrane.</text>
</comment>
<feature type="repeat" description="Solcar" evidence="8">
    <location>
        <begin position="219"/>
        <end position="303"/>
    </location>
</feature>
<comment type="caution">
    <text evidence="10">Lacks conserved residue(s) required for the propagation of feature annotation.</text>
</comment>
<evidence type="ECO:0000256" key="1">
    <source>
        <dbReference type="ARBA" id="ARBA00004141"/>
    </source>
</evidence>
<dbReference type="FunFam" id="1.50.40.10:FF:000201">
    <property type="entry name" value="Solute carrier family 25 member 4"/>
    <property type="match status" value="1"/>
</dbReference>
<dbReference type="Pfam" id="PF00153">
    <property type="entry name" value="Mito_carr"/>
    <property type="match status" value="3"/>
</dbReference>
<dbReference type="InterPro" id="IPR002067">
    <property type="entry name" value="MCP"/>
</dbReference>
<protein>
    <recommendedName>
        <fullName evidence="10">ADP/ATP translocase</fullName>
    </recommendedName>
    <alternativeName>
        <fullName evidence="10">ADP,ATP carrier protein</fullName>
    </alternativeName>
</protein>
<evidence type="ECO:0000256" key="2">
    <source>
        <dbReference type="ARBA" id="ARBA00006375"/>
    </source>
</evidence>
<reference evidence="11" key="1">
    <citation type="submission" date="2023-10" db="EMBL/GenBank/DDBJ databases">
        <title>Genome assembly of Pristionchus species.</title>
        <authorList>
            <person name="Yoshida K."/>
            <person name="Sommer R.J."/>
        </authorList>
    </citation>
    <scope>NUCLEOTIDE SEQUENCE</scope>
    <source>
        <strain evidence="11">RS5133</strain>
    </source>
</reference>
<dbReference type="SUPFAM" id="SSF103506">
    <property type="entry name" value="Mitochondrial carrier"/>
    <property type="match status" value="1"/>
</dbReference>
<feature type="repeat" description="Solcar" evidence="8">
    <location>
        <begin position="13"/>
        <end position="105"/>
    </location>
</feature>
<evidence type="ECO:0000313" key="11">
    <source>
        <dbReference type="EMBL" id="GMT22060.1"/>
    </source>
</evidence>
<organism evidence="11 12">
    <name type="scientific">Pristionchus fissidentatus</name>
    <dbReference type="NCBI Taxonomy" id="1538716"/>
    <lineage>
        <taxon>Eukaryota</taxon>
        <taxon>Metazoa</taxon>
        <taxon>Ecdysozoa</taxon>
        <taxon>Nematoda</taxon>
        <taxon>Chromadorea</taxon>
        <taxon>Rhabditida</taxon>
        <taxon>Rhabditina</taxon>
        <taxon>Diplogasteromorpha</taxon>
        <taxon>Diplogasteroidea</taxon>
        <taxon>Neodiplogasteridae</taxon>
        <taxon>Pristionchus</taxon>
    </lineage>
</organism>
<evidence type="ECO:0000256" key="8">
    <source>
        <dbReference type="PROSITE-ProRule" id="PRU00282"/>
    </source>
</evidence>
<keyword evidence="12" id="KW-1185">Reference proteome</keyword>
<sequence>LCSMGRDAAHSGSKFVTDLCVGGAAAVVSKTAVAPIERIKLLLQVQNTYAGISSDRRYTGIIDALVRVPKEQGIASFWRGNYTNVLRYFPTQALNFAFNDLFRSRLVRKDEEKGTLSYLARSMAAGGLAGSTTMCFVYPLDFIRTRISVDVGRTRENREYKGIVDCARKTIASDGVKGLYRGFSISIQTYFIYRAVYFGLYDTVRGVYEKGANGEKRKLNFFASFLLAEGVTVCASYLTYPWDTVRRRMMIKGSLVQSSALDAVKKIVKSEGVLGLYRGAFANILRSTGSALVMALYHELQEYLP</sequence>
<evidence type="ECO:0000256" key="5">
    <source>
        <dbReference type="ARBA" id="ARBA00022737"/>
    </source>
</evidence>
<dbReference type="Gene3D" id="1.50.40.10">
    <property type="entry name" value="Mitochondrial carrier domain"/>
    <property type="match status" value="1"/>
</dbReference>
<dbReference type="GO" id="GO:0140021">
    <property type="term" value="P:mitochondrial ADP transmembrane transport"/>
    <property type="evidence" value="ECO:0007669"/>
    <property type="project" value="InterPro"/>
</dbReference>